<dbReference type="Pfam" id="PF01648">
    <property type="entry name" value="ACPS"/>
    <property type="match status" value="1"/>
</dbReference>
<proteinExistence type="inferred from homology"/>
<dbReference type="EC" id="2.7.8.7" evidence="2"/>
<keyword evidence="11" id="KW-1185">Reference proteome</keyword>
<dbReference type="Pfam" id="PF22624">
    <property type="entry name" value="AASDHPPT_N"/>
    <property type="match status" value="1"/>
</dbReference>
<dbReference type="STRING" id="75913.A0A0K0FXW0"/>
<dbReference type="WBParaSite" id="SVE_1728600.1">
    <property type="protein sequence ID" value="SVE_1728600.1"/>
    <property type="gene ID" value="SVE_1728600"/>
</dbReference>
<reference evidence="11" key="1">
    <citation type="submission" date="2014-07" db="EMBL/GenBank/DDBJ databases">
        <authorList>
            <person name="Martin A.A"/>
            <person name="De Silva N."/>
        </authorList>
    </citation>
    <scope>NUCLEOTIDE SEQUENCE</scope>
</reference>
<evidence type="ECO:0000256" key="7">
    <source>
        <dbReference type="ARBA" id="ARBA00048641"/>
    </source>
</evidence>
<evidence type="ECO:0000256" key="4">
    <source>
        <dbReference type="ARBA" id="ARBA00022679"/>
    </source>
</evidence>
<protein>
    <recommendedName>
        <fullName evidence="3">L-aminoadipate-semialdehyde dehydrogenase-phosphopantetheinyl transferase</fullName>
        <ecNumber evidence="2">2.7.8.7</ecNumber>
    </recommendedName>
    <alternativeName>
        <fullName evidence="5">4'-phosphopantetheinyl transferase</fullName>
    </alternativeName>
    <alternativeName>
        <fullName evidence="6">Alpha-aminoadipic semialdehyde dehydrogenase-phosphopantetheinyl transferase</fullName>
    </alternativeName>
</protein>
<name>A0A0K0FXW0_STRVS</name>
<dbReference type="InterPro" id="IPR050559">
    <property type="entry name" value="P-Pant_transferase_sf"/>
</dbReference>
<feature type="domain" description="4'-phosphopantetheinyl transferase N-terminal" evidence="10">
    <location>
        <begin position="54"/>
        <end position="143"/>
    </location>
</feature>
<dbReference type="GO" id="GO:0008897">
    <property type="term" value="F:holo-[acyl-carrier-protein] synthase activity"/>
    <property type="evidence" value="ECO:0007669"/>
    <property type="project" value="UniProtKB-EC"/>
</dbReference>
<evidence type="ECO:0000256" key="5">
    <source>
        <dbReference type="ARBA" id="ARBA00030484"/>
    </source>
</evidence>
<dbReference type="PANTHER" id="PTHR12215">
    <property type="entry name" value="PHOSPHOPANTETHEINE TRANSFERASE"/>
    <property type="match status" value="1"/>
</dbReference>
<dbReference type="GO" id="GO:0000287">
    <property type="term" value="F:magnesium ion binding"/>
    <property type="evidence" value="ECO:0007669"/>
    <property type="project" value="InterPro"/>
</dbReference>
<comment type="similarity">
    <text evidence="1">Belongs to the P-Pant transferase superfamily. AcpS family.</text>
</comment>
<evidence type="ECO:0000256" key="3">
    <source>
        <dbReference type="ARBA" id="ARBA00016301"/>
    </source>
</evidence>
<dbReference type="SUPFAM" id="SSF56214">
    <property type="entry name" value="4'-phosphopantetheinyl transferase"/>
    <property type="match status" value="2"/>
</dbReference>
<evidence type="ECO:0000259" key="10">
    <source>
        <dbReference type="Pfam" id="PF22624"/>
    </source>
</evidence>
<dbReference type="Proteomes" id="UP000035680">
    <property type="component" value="Unassembled WGS sequence"/>
</dbReference>
<dbReference type="FunFam" id="3.90.470.20:FF:000003">
    <property type="entry name" value="L-aminoadipate-semialdehyde dehydrogenase-phosphopantetheinyl transferase"/>
    <property type="match status" value="1"/>
</dbReference>
<evidence type="ECO:0000256" key="6">
    <source>
        <dbReference type="ARBA" id="ARBA00033443"/>
    </source>
</evidence>
<comment type="catalytic activity">
    <reaction evidence="8">
        <text>apo-[ACP] + acetyl-CoA = acetyl-[ACP] + adenosine 3',5'-bisphosphate + H(+)</text>
        <dbReference type="Rhea" id="RHEA:46564"/>
        <dbReference type="Rhea" id="RHEA-COMP:9621"/>
        <dbReference type="Rhea" id="RHEA-COMP:9690"/>
        <dbReference type="ChEBI" id="CHEBI:15378"/>
        <dbReference type="ChEBI" id="CHEBI:29999"/>
        <dbReference type="ChEBI" id="CHEBI:57288"/>
        <dbReference type="ChEBI" id="CHEBI:58343"/>
        <dbReference type="ChEBI" id="CHEBI:78446"/>
    </reaction>
    <physiologicalReaction direction="left-to-right" evidence="8">
        <dbReference type="Rhea" id="RHEA:46565"/>
    </physiologicalReaction>
</comment>
<evidence type="ECO:0000313" key="12">
    <source>
        <dbReference type="WBParaSite" id="SVE_1728600.1"/>
    </source>
</evidence>
<evidence type="ECO:0000313" key="11">
    <source>
        <dbReference type="Proteomes" id="UP000035680"/>
    </source>
</evidence>
<dbReference type="InterPro" id="IPR008278">
    <property type="entry name" value="4-PPantetheinyl_Trfase_dom"/>
</dbReference>
<reference evidence="12" key="2">
    <citation type="submission" date="2015-08" db="UniProtKB">
        <authorList>
            <consortium name="WormBaseParasite"/>
        </authorList>
    </citation>
    <scope>IDENTIFICATION</scope>
</reference>
<dbReference type="InterPro" id="IPR037143">
    <property type="entry name" value="4-PPantetheinyl_Trfase_dom_sf"/>
</dbReference>
<dbReference type="InterPro" id="IPR055066">
    <property type="entry name" value="AASDHPPT_N"/>
</dbReference>
<organism evidence="11 12">
    <name type="scientific">Strongyloides venezuelensis</name>
    <name type="common">Threadworm</name>
    <dbReference type="NCBI Taxonomy" id="75913"/>
    <lineage>
        <taxon>Eukaryota</taxon>
        <taxon>Metazoa</taxon>
        <taxon>Ecdysozoa</taxon>
        <taxon>Nematoda</taxon>
        <taxon>Chromadorea</taxon>
        <taxon>Rhabditida</taxon>
        <taxon>Tylenchina</taxon>
        <taxon>Panagrolaimomorpha</taxon>
        <taxon>Strongyloidoidea</taxon>
        <taxon>Strongyloididae</taxon>
        <taxon>Strongyloides</taxon>
    </lineage>
</organism>
<dbReference type="Gene3D" id="3.90.470.20">
    <property type="entry name" value="4'-phosphopantetheinyl transferase domain"/>
    <property type="match status" value="2"/>
</dbReference>
<feature type="domain" description="4'-phosphopantetheinyl transferase" evidence="9">
    <location>
        <begin position="147"/>
        <end position="242"/>
    </location>
</feature>
<evidence type="ECO:0000256" key="1">
    <source>
        <dbReference type="ARBA" id="ARBA00006195"/>
    </source>
</evidence>
<keyword evidence="4" id="KW-0808">Transferase</keyword>
<dbReference type="AlphaFoldDB" id="A0A0K0FXW0"/>
<evidence type="ECO:0000256" key="2">
    <source>
        <dbReference type="ARBA" id="ARBA00013172"/>
    </source>
</evidence>
<dbReference type="GO" id="GO:0005829">
    <property type="term" value="C:cytosol"/>
    <property type="evidence" value="ECO:0007669"/>
    <property type="project" value="TreeGrafter"/>
</dbReference>
<dbReference type="GO" id="GO:0019878">
    <property type="term" value="P:lysine biosynthetic process via aminoadipic acid"/>
    <property type="evidence" value="ECO:0007669"/>
    <property type="project" value="TreeGrafter"/>
</dbReference>
<evidence type="ECO:0000256" key="8">
    <source>
        <dbReference type="ARBA" id="ARBA00048794"/>
    </source>
</evidence>
<accession>A0A0K0FXW0</accession>
<evidence type="ECO:0000259" key="9">
    <source>
        <dbReference type="Pfam" id="PF01648"/>
    </source>
</evidence>
<dbReference type="PANTHER" id="PTHR12215:SF23">
    <property type="entry name" value="L-AMINOADIPATE-SEMIALDEHYDE DEHYDROGENASE-PHOSPHOPANTETHEINYL TRANSFERASE"/>
    <property type="match status" value="1"/>
</dbReference>
<comment type="catalytic activity">
    <reaction evidence="7">
        <text>apo-[ACP] + CoA = holo-[ACP] + adenosine 3',5'-bisphosphate + H(+)</text>
        <dbReference type="Rhea" id="RHEA:12068"/>
        <dbReference type="Rhea" id="RHEA-COMP:9685"/>
        <dbReference type="Rhea" id="RHEA-COMP:9690"/>
        <dbReference type="ChEBI" id="CHEBI:15378"/>
        <dbReference type="ChEBI" id="CHEBI:29999"/>
        <dbReference type="ChEBI" id="CHEBI:57287"/>
        <dbReference type="ChEBI" id="CHEBI:58343"/>
        <dbReference type="ChEBI" id="CHEBI:64479"/>
        <dbReference type="EC" id="2.7.8.7"/>
    </reaction>
    <physiologicalReaction direction="left-to-right" evidence="7">
        <dbReference type="Rhea" id="RHEA:12069"/>
    </physiologicalReaction>
</comment>
<sequence>MKILTISARYYWGHIKNRYNFCTNIMNSPYNSDECLCHRYAFSLSNAITTSDFEKNFRLGIQAITKEEYEKVCRFRHREDSLASLAGKLILRQMAKKITGVSWNEIKFDRTERGKPFLSFPPNTNFGMNISHQGDYVAFASSCSPNVGVDCMKLDISRNNKTADEYINSMSKSASPKELQMMKTQPTDAMKMTVFYRIWCLKESILKATGQGMINNLSTIDFKIDTSERYKPGVFIKSTTVNVDGNKESKFQFEESFIDPNHSVAVCYDTKLPSKCKFYKDKETKMFFSKINFDFLLNDVTVLNPLPDNGALDYEEFIKKPRKTF</sequence>